<feature type="binding site" evidence="7">
    <location>
        <position position="769"/>
    </location>
    <ligand>
        <name>Zn(2+)</name>
        <dbReference type="ChEBI" id="CHEBI:29105"/>
        <label>1</label>
    </ligand>
</feature>
<gene>
    <name evidence="10" type="ORF">GSTENG00034996001</name>
</gene>
<dbReference type="Pfam" id="PF00233">
    <property type="entry name" value="PDEase_I"/>
    <property type="match status" value="1"/>
</dbReference>
<reference evidence="10" key="2">
    <citation type="submission" date="2004-02" db="EMBL/GenBank/DDBJ databases">
        <authorList>
            <consortium name="Genoscope"/>
            <consortium name="Whitehead Institute Centre for Genome Research"/>
        </authorList>
    </citation>
    <scope>NUCLEOTIDE SEQUENCE</scope>
</reference>
<protein>
    <recommendedName>
        <fullName evidence="8">Phosphodiesterase</fullName>
        <ecNumber evidence="8">3.1.4.-</ecNumber>
    </recommendedName>
</protein>
<dbReference type="InterPro" id="IPR003018">
    <property type="entry name" value="GAF"/>
</dbReference>
<feature type="binding site" evidence="6">
    <location>
        <position position="648"/>
    </location>
    <ligand>
        <name>AMP</name>
        <dbReference type="ChEBI" id="CHEBI:456215"/>
    </ligand>
</feature>
<dbReference type="GO" id="GO:0004114">
    <property type="term" value="F:3',5'-cyclic-nucleotide phosphodiesterase activity"/>
    <property type="evidence" value="ECO:0007669"/>
    <property type="project" value="InterPro"/>
</dbReference>
<reference evidence="10" key="1">
    <citation type="journal article" date="2004" name="Nature">
        <title>Genome duplication in the teleost fish Tetraodon nigroviridis reveals the early vertebrate proto-karyotype.</title>
        <authorList>
            <person name="Jaillon O."/>
            <person name="Aury J.-M."/>
            <person name="Brunet F."/>
            <person name="Petit J.-L."/>
            <person name="Stange-Thomann N."/>
            <person name="Mauceli E."/>
            <person name="Bouneau L."/>
            <person name="Fischer C."/>
            <person name="Ozouf-Costaz C."/>
            <person name="Bernot A."/>
            <person name="Nicaud S."/>
            <person name="Jaffe D."/>
            <person name="Fisher S."/>
            <person name="Lutfalla G."/>
            <person name="Dossat C."/>
            <person name="Segurens B."/>
            <person name="Dasilva C."/>
            <person name="Salanoubat M."/>
            <person name="Levy M."/>
            <person name="Boudet N."/>
            <person name="Castellano S."/>
            <person name="Anthouard V."/>
            <person name="Jubin C."/>
            <person name="Castelli V."/>
            <person name="Katinka M."/>
            <person name="Vacherie B."/>
            <person name="Biemont C."/>
            <person name="Skalli Z."/>
            <person name="Cattolico L."/>
            <person name="Poulain J."/>
            <person name="De Berardinis V."/>
            <person name="Cruaud C."/>
            <person name="Duprat S."/>
            <person name="Brottier P."/>
            <person name="Coutanceau J.-P."/>
            <person name="Gouzy J."/>
            <person name="Parra G."/>
            <person name="Lardier G."/>
            <person name="Chapple C."/>
            <person name="McKernan K.J."/>
            <person name="McEwan P."/>
            <person name="Bosak S."/>
            <person name="Kellis M."/>
            <person name="Volff J.-N."/>
            <person name="Guigo R."/>
            <person name="Zody M.C."/>
            <person name="Mesirov J."/>
            <person name="Lindblad-Toh K."/>
            <person name="Birren B."/>
            <person name="Nusbaum C."/>
            <person name="Kahn D."/>
            <person name="Robinson-Rechavi M."/>
            <person name="Laudet V."/>
            <person name="Schachter V."/>
            <person name="Quetier F."/>
            <person name="Saurin W."/>
            <person name="Scarpelli C."/>
            <person name="Wincker P."/>
            <person name="Lander E.S."/>
            <person name="Weissenbach J."/>
            <person name="Roest Crollius H."/>
        </authorList>
    </citation>
    <scope>NUCLEOTIDE SEQUENCE [LARGE SCALE GENOMIC DNA]</scope>
</reference>
<comment type="caution">
    <text evidence="10">The sequence shown here is derived from an EMBL/GenBank/DDBJ whole genome shotgun (WGS) entry which is preliminary data.</text>
</comment>
<dbReference type="InterPro" id="IPR023088">
    <property type="entry name" value="PDEase"/>
</dbReference>
<evidence type="ECO:0000256" key="7">
    <source>
        <dbReference type="PIRSR" id="PIRSR623088-3"/>
    </source>
</evidence>
<dbReference type="AlphaFoldDB" id="Q4RG61"/>
<dbReference type="EC" id="3.1.4.-" evidence="8"/>
<evidence type="ECO:0000256" key="3">
    <source>
        <dbReference type="ARBA" id="ARBA00022723"/>
    </source>
</evidence>
<dbReference type="Gene3D" id="3.30.450.40">
    <property type="match status" value="2"/>
</dbReference>
<evidence type="ECO:0000256" key="8">
    <source>
        <dbReference type="RuleBase" id="RU363067"/>
    </source>
</evidence>
<dbReference type="PROSITE" id="PS00126">
    <property type="entry name" value="PDEASE_I_1"/>
    <property type="match status" value="1"/>
</dbReference>
<evidence type="ECO:0000256" key="4">
    <source>
        <dbReference type="ARBA" id="ARBA00022801"/>
    </source>
</evidence>
<comment type="cofactor">
    <cofactor evidence="8">
        <name>a divalent metal cation</name>
        <dbReference type="ChEBI" id="CHEBI:60240"/>
    </cofactor>
    <text evidence="8">Binds 2 divalent metal cations per subunit. Site 1 may preferentially bind zinc ions, while site 2 has a preference for magnesium and/or manganese ions.</text>
</comment>
<dbReference type="SUPFAM" id="SSF109604">
    <property type="entry name" value="HD-domain/PDEase-like"/>
    <property type="match status" value="1"/>
</dbReference>
<feature type="binding site" evidence="7">
    <location>
        <position position="648"/>
    </location>
    <ligand>
        <name>Zn(2+)</name>
        <dbReference type="ChEBI" id="CHEBI:29105"/>
        <label>1</label>
    </ligand>
</feature>
<dbReference type="InterPro" id="IPR003607">
    <property type="entry name" value="HD/PDEase_dom"/>
</dbReference>
<accession>Q4RG61</accession>
<dbReference type="GO" id="GO:0007165">
    <property type="term" value="P:signal transduction"/>
    <property type="evidence" value="ECO:0007669"/>
    <property type="project" value="InterPro"/>
</dbReference>
<dbReference type="GO" id="GO:0046872">
    <property type="term" value="F:metal ion binding"/>
    <property type="evidence" value="ECO:0007669"/>
    <property type="project" value="UniProtKB-KW"/>
</dbReference>
<feature type="binding site" evidence="6">
    <location>
        <begin position="607"/>
        <end position="611"/>
    </location>
    <ligand>
        <name>AMP</name>
        <dbReference type="ChEBI" id="CHEBI:456215"/>
    </ligand>
</feature>
<feature type="binding site" evidence="6">
    <location>
        <position position="769"/>
    </location>
    <ligand>
        <name>AMP</name>
        <dbReference type="ChEBI" id="CHEBI:456215"/>
    </ligand>
</feature>
<evidence type="ECO:0000256" key="6">
    <source>
        <dbReference type="PIRSR" id="PIRSR623088-2"/>
    </source>
</evidence>
<dbReference type="SMART" id="SM00471">
    <property type="entry name" value="HDc"/>
    <property type="match status" value="1"/>
</dbReference>
<dbReference type="Gene3D" id="1.10.1300.10">
    <property type="entry name" value="3'5'-cyclic nucleotide phosphodiesterase, catalytic domain"/>
    <property type="match status" value="1"/>
</dbReference>
<dbReference type="InterPro" id="IPR029016">
    <property type="entry name" value="GAF-like_dom_sf"/>
</dbReference>
<keyword evidence="2" id="KW-0140">cGMP</keyword>
<dbReference type="EMBL" id="CAAE01015106">
    <property type="protein sequence ID" value="CAG12621.1"/>
    <property type="molecule type" value="Genomic_DNA"/>
</dbReference>
<dbReference type="PROSITE" id="PS51845">
    <property type="entry name" value="PDEASE_I_2"/>
    <property type="match status" value="1"/>
</dbReference>
<dbReference type="OrthoDB" id="546632at2759"/>
<name>Q4RG61_TETNG</name>
<feature type="active site" description="Proton donor" evidence="5">
    <location>
        <position position="607"/>
    </location>
</feature>
<evidence type="ECO:0000256" key="1">
    <source>
        <dbReference type="ARBA" id="ARBA00007648"/>
    </source>
</evidence>
<dbReference type="FunFam" id="1.10.1300.10:FF:000003">
    <property type="entry name" value="Phosphodiesterase"/>
    <property type="match status" value="1"/>
</dbReference>
<feature type="binding site" evidence="7">
    <location>
        <position position="647"/>
    </location>
    <ligand>
        <name>Zn(2+)</name>
        <dbReference type="ChEBI" id="CHEBI:29105"/>
        <label>1</label>
    </ligand>
</feature>
<feature type="binding site" evidence="7">
    <location>
        <position position="648"/>
    </location>
    <ligand>
        <name>Zn(2+)</name>
        <dbReference type="ChEBI" id="CHEBI:29105"/>
        <label>2</label>
    </ligand>
</feature>
<evidence type="ECO:0000256" key="5">
    <source>
        <dbReference type="PIRSR" id="PIRSR623088-1"/>
    </source>
</evidence>
<dbReference type="InterPro" id="IPR036971">
    <property type="entry name" value="PDEase_catalytic_dom_sf"/>
</dbReference>
<feature type="binding site" evidence="6">
    <location>
        <position position="822"/>
    </location>
    <ligand>
        <name>AMP</name>
        <dbReference type="ChEBI" id="CHEBI:456215"/>
    </ligand>
</feature>
<dbReference type="SUPFAM" id="SSF55781">
    <property type="entry name" value="GAF domain-like"/>
    <property type="match status" value="2"/>
</dbReference>
<dbReference type="SMART" id="SM00065">
    <property type="entry name" value="GAF"/>
    <property type="match status" value="2"/>
</dbReference>
<feature type="binding site" evidence="7">
    <location>
        <position position="611"/>
    </location>
    <ligand>
        <name>Zn(2+)</name>
        <dbReference type="ChEBI" id="CHEBI:29105"/>
        <label>1</label>
    </ligand>
</feature>
<dbReference type="InterPro" id="IPR002073">
    <property type="entry name" value="PDEase_catalytic_dom"/>
</dbReference>
<organism evidence="10">
    <name type="scientific">Tetraodon nigroviridis</name>
    <name type="common">Spotted green pufferfish</name>
    <name type="synonym">Chelonodon nigroviridis</name>
    <dbReference type="NCBI Taxonomy" id="99883"/>
    <lineage>
        <taxon>Eukaryota</taxon>
        <taxon>Metazoa</taxon>
        <taxon>Chordata</taxon>
        <taxon>Craniata</taxon>
        <taxon>Vertebrata</taxon>
        <taxon>Euteleostomi</taxon>
        <taxon>Actinopterygii</taxon>
        <taxon>Neopterygii</taxon>
        <taxon>Teleostei</taxon>
        <taxon>Neoteleostei</taxon>
        <taxon>Acanthomorphata</taxon>
        <taxon>Eupercaria</taxon>
        <taxon>Tetraodontiformes</taxon>
        <taxon>Tetradontoidea</taxon>
        <taxon>Tetraodontidae</taxon>
        <taxon>Tetraodon</taxon>
    </lineage>
</organism>
<evidence type="ECO:0000259" key="9">
    <source>
        <dbReference type="PROSITE" id="PS51845"/>
    </source>
</evidence>
<dbReference type="InterPro" id="IPR023174">
    <property type="entry name" value="PDEase_CS"/>
</dbReference>
<comment type="similarity">
    <text evidence="1 8">Belongs to the cyclic nucleotide phosphodiesterase family.</text>
</comment>
<evidence type="ECO:0000313" key="10">
    <source>
        <dbReference type="EMBL" id="CAG12621.1"/>
    </source>
</evidence>
<keyword evidence="3 7" id="KW-0479">Metal-binding</keyword>
<feature type="non-terminal residue" evidence="10">
    <location>
        <position position="899"/>
    </location>
</feature>
<proteinExistence type="inferred from homology"/>
<dbReference type="PANTHER" id="PTHR11347">
    <property type="entry name" value="CYCLIC NUCLEOTIDE PHOSPHODIESTERASE"/>
    <property type="match status" value="1"/>
</dbReference>
<dbReference type="CDD" id="cd00077">
    <property type="entry name" value="HDc"/>
    <property type="match status" value="1"/>
</dbReference>
<dbReference type="Pfam" id="PF01590">
    <property type="entry name" value="GAF"/>
    <property type="match status" value="2"/>
</dbReference>
<sequence>MADKASVEKYLENNPQFAKEYFDKKVRAEALAAAFCAPLDVKDAASFKEVNCVVEAALVMELVSELQKPGNMEQCLHKVLQRVALIIQADRLSYYQCRGRNGTPELATCLFDVTPTSKFEANLVHPQTEIVFPLEIGIVGHTAQSKKAQNIPDVSAVAVRDSQPEQREAALGRANGELSLLFEKQSKKFSDFVDKQTGYKTKCMLTYPMVAEKECIGVVMALNKIGAPAFTAEDEQLFHKYMNFAQVITLQHYTAYMFNVESRRSQVLLWSASKVFEELTDIERQFHKALYTVRTYLQCERYSVGLLDMTKEKVGLEFYDEWPIKLGDVEPYKGPKTPDGREIIFYKIIDYLLEGKEEIKVIPGPPADHWALVSGLPSYVAENGFICNMMNVAADDFFTFQKEAVDETGFVIKNVLSLPIVNKKEEIVGIATFFNRKDGKPFDEHDEQITEALTQFLGWSVLNCDTYDKLNRMEYRKDIAQEMLMYQTRCTKDEMQTILNTKDKFDAEPEDCDQKEMYKLLKSTCPPADNINGENLYSFAFSDFPVSEFDLIKAGIRMFFELGVVEKFKVPAEDHKRAFSPFLGSLLQTLTRWMYTVRKGYRAITYHNWRHGFNVGHTMFCLLQTGRLRKYYSDLDAFAMVAAAFCHDIDHRGTNNLYQTKRSAHPLAKLHGTSIMERHHLEYSKTLMAEETLNIFCNLQKRQFEHVQHLFDVCIIATDLALYFKKRTMFQNIVNATEPMADEKEAIGYVSNNPIRKEIVMAMMMTGCDLSAITKPWEVQSKVALMVAAEFWEQGDLERNVLDQQPIPMMDRNCAEQLPKMQCGFIDFVCSFVYKVMNCSGVIMECEYPSASQEFSRFHKEIQPMFDGLNNNRSHWNELAQVYEAKMKAIEDEKKKLEE</sequence>
<dbReference type="FunFam" id="3.30.450.40:FF:000001">
    <property type="entry name" value="Phosphodiesterase"/>
    <property type="match status" value="1"/>
</dbReference>
<evidence type="ECO:0000256" key="2">
    <source>
        <dbReference type="ARBA" id="ARBA00022535"/>
    </source>
</evidence>
<dbReference type="KEGG" id="tng:GSTEN00034996G001"/>
<keyword evidence="4 8" id="KW-0378">Hydrolase</keyword>
<dbReference type="PRINTS" id="PR00387">
    <property type="entry name" value="PDIESTERASE1"/>
</dbReference>
<feature type="domain" description="PDEase" evidence="9">
    <location>
        <begin position="509"/>
        <end position="883"/>
    </location>
</feature>